<dbReference type="Pfam" id="PF12019">
    <property type="entry name" value="GspH"/>
    <property type="match status" value="1"/>
</dbReference>
<evidence type="ECO:0000256" key="4">
    <source>
        <dbReference type="ARBA" id="ARBA00022481"/>
    </source>
</evidence>
<sequence>MKHSRPATCAGVTLIQSLIAMAVMAVLTGMALPAIKQTRERLQADSLRMQLASALATARNTAITERRPIAVCPTDDGVTCGRNWSRGWVLYAPATPSSAEAPSAGHLLVQQHARSRLSAGGSQSKPRIQFRPDGRLNGSNQSVTFCLDGASQGKVVVSLAGRIRSERPRGPVAC</sequence>
<keyword evidence="8" id="KW-0472">Membrane</keyword>
<evidence type="ECO:0000259" key="12">
    <source>
        <dbReference type="Pfam" id="PF12019"/>
    </source>
</evidence>
<evidence type="ECO:0000256" key="10">
    <source>
        <dbReference type="ARBA" id="ARBA00030775"/>
    </source>
</evidence>
<evidence type="ECO:0000256" key="1">
    <source>
        <dbReference type="ARBA" id="ARBA00004377"/>
    </source>
</evidence>
<gene>
    <name evidence="13" type="ORF">F9K92_04195</name>
</gene>
<evidence type="ECO:0000256" key="6">
    <source>
        <dbReference type="ARBA" id="ARBA00022692"/>
    </source>
</evidence>
<dbReference type="RefSeq" id="WP_152151469.1">
    <property type="nucleotide sequence ID" value="NZ_WELC01000004.1"/>
</dbReference>
<evidence type="ECO:0000256" key="7">
    <source>
        <dbReference type="ARBA" id="ARBA00022989"/>
    </source>
</evidence>
<dbReference type="InterPro" id="IPR022346">
    <property type="entry name" value="T2SS_GspH"/>
</dbReference>
<reference evidence="13 14" key="1">
    <citation type="submission" date="2019-10" db="EMBL/GenBank/DDBJ databases">
        <title>Halotolerant bacteria associated to Saharan-endemic halophytes Stipa tenacissima L. and Atriplex halimus L mitigate salt stress and promote growth of tomato plants.</title>
        <authorList>
            <person name="Dif G."/>
        </authorList>
    </citation>
    <scope>NUCLEOTIDE SEQUENCE [LARGE SCALE GENOMIC DNA]</scope>
    <source>
        <strain evidence="13 14">IS26</strain>
    </source>
</reference>
<dbReference type="GO" id="GO:0005886">
    <property type="term" value="C:plasma membrane"/>
    <property type="evidence" value="ECO:0007669"/>
    <property type="project" value="UniProtKB-SubCell"/>
</dbReference>
<dbReference type="SUPFAM" id="SSF54523">
    <property type="entry name" value="Pili subunits"/>
    <property type="match status" value="1"/>
</dbReference>
<dbReference type="GO" id="GO:0015627">
    <property type="term" value="C:type II protein secretion system complex"/>
    <property type="evidence" value="ECO:0007669"/>
    <property type="project" value="InterPro"/>
</dbReference>
<comment type="subcellular location">
    <subcellularLocation>
        <location evidence="1">Cell inner membrane</location>
        <topology evidence="1">Single-pass membrane protein</topology>
    </subcellularLocation>
</comment>
<keyword evidence="6" id="KW-0812">Transmembrane</keyword>
<protein>
    <recommendedName>
        <fullName evidence="2">Type II secretion system protein H</fullName>
    </recommendedName>
    <alternativeName>
        <fullName evidence="10">General secretion pathway protein H</fullName>
    </alternativeName>
</protein>
<dbReference type="GO" id="GO:0015628">
    <property type="term" value="P:protein secretion by the type II secretion system"/>
    <property type="evidence" value="ECO:0007669"/>
    <property type="project" value="InterPro"/>
</dbReference>
<name>A0A7V8CDG2_9GAMM</name>
<feature type="domain" description="General secretion pathway GspH" evidence="12">
    <location>
        <begin position="50"/>
        <end position="161"/>
    </location>
</feature>
<keyword evidence="7" id="KW-1133">Transmembrane helix</keyword>
<dbReference type="InterPro" id="IPR045584">
    <property type="entry name" value="Pilin-like"/>
</dbReference>
<keyword evidence="4" id="KW-0488">Methylation</keyword>
<evidence type="ECO:0000256" key="2">
    <source>
        <dbReference type="ARBA" id="ARBA00021549"/>
    </source>
</evidence>
<accession>A0A7V8CDG2</accession>
<dbReference type="EMBL" id="WELC01000004">
    <property type="protein sequence ID" value="KAB7631868.1"/>
    <property type="molecule type" value="Genomic_DNA"/>
</dbReference>
<evidence type="ECO:0000313" key="14">
    <source>
        <dbReference type="Proteomes" id="UP000449004"/>
    </source>
</evidence>
<proteinExistence type="inferred from homology"/>
<evidence type="ECO:0000256" key="8">
    <source>
        <dbReference type="ARBA" id="ARBA00023136"/>
    </source>
</evidence>
<comment type="caution">
    <text evidence="13">The sequence shown here is derived from an EMBL/GenBank/DDBJ whole genome shotgun (WGS) entry which is preliminary data.</text>
</comment>
<evidence type="ECO:0000256" key="3">
    <source>
        <dbReference type="ARBA" id="ARBA00022475"/>
    </source>
</evidence>
<keyword evidence="5" id="KW-0997">Cell inner membrane</keyword>
<evidence type="ECO:0000256" key="9">
    <source>
        <dbReference type="ARBA" id="ARBA00025772"/>
    </source>
</evidence>
<feature type="region of interest" description="Disordered" evidence="11">
    <location>
        <begin position="115"/>
        <end position="136"/>
    </location>
</feature>
<dbReference type="Gene3D" id="3.55.40.10">
    <property type="entry name" value="minor pseudopilin epsh domain"/>
    <property type="match status" value="1"/>
</dbReference>
<evidence type="ECO:0000256" key="11">
    <source>
        <dbReference type="SAM" id="MobiDB-lite"/>
    </source>
</evidence>
<comment type="similarity">
    <text evidence="9">Belongs to the GSP H family.</text>
</comment>
<evidence type="ECO:0000256" key="5">
    <source>
        <dbReference type="ARBA" id="ARBA00022519"/>
    </source>
</evidence>
<organism evidence="13 14">
    <name type="scientific">Stenotrophomonas rhizophila</name>
    <dbReference type="NCBI Taxonomy" id="216778"/>
    <lineage>
        <taxon>Bacteria</taxon>
        <taxon>Pseudomonadati</taxon>
        <taxon>Pseudomonadota</taxon>
        <taxon>Gammaproteobacteria</taxon>
        <taxon>Lysobacterales</taxon>
        <taxon>Lysobacteraceae</taxon>
        <taxon>Stenotrophomonas</taxon>
    </lineage>
</organism>
<keyword evidence="3" id="KW-1003">Cell membrane</keyword>
<dbReference type="Proteomes" id="UP000449004">
    <property type="component" value="Unassembled WGS sequence"/>
</dbReference>
<evidence type="ECO:0000313" key="13">
    <source>
        <dbReference type="EMBL" id="KAB7631868.1"/>
    </source>
</evidence>
<dbReference type="AlphaFoldDB" id="A0A7V8CDG2"/>